<keyword evidence="5 7" id="KW-0378">Hydrolase</keyword>
<dbReference type="NCBIfam" id="TIGR02227">
    <property type="entry name" value="sigpep_I_bact"/>
    <property type="match status" value="1"/>
</dbReference>
<evidence type="ECO:0000256" key="5">
    <source>
        <dbReference type="ARBA" id="ARBA00022801"/>
    </source>
</evidence>
<dbReference type="EC" id="3.4.21.89" evidence="4 7"/>
<dbReference type="PROSITE" id="PS00760">
    <property type="entry name" value="SPASE_I_2"/>
    <property type="match status" value="1"/>
</dbReference>
<dbReference type="GO" id="GO:0005886">
    <property type="term" value="C:plasma membrane"/>
    <property type="evidence" value="ECO:0007669"/>
    <property type="project" value="UniProtKB-SubCell"/>
</dbReference>
<dbReference type="SUPFAM" id="SSF51306">
    <property type="entry name" value="LexA/Signal peptidase"/>
    <property type="match status" value="1"/>
</dbReference>
<dbReference type="CDD" id="cd06530">
    <property type="entry name" value="S26_SPase_I"/>
    <property type="match status" value="1"/>
</dbReference>
<keyword evidence="7" id="KW-0645">Protease</keyword>
<protein>
    <recommendedName>
        <fullName evidence="4 7">Signal peptidase I</fullName>
        <ecNumber evidence="4 7">3.4.21.89</ecNumber>
    </recommendedName>
</protein>
<dbReference type="InterPro" id="IPR019757">
    <property type="entry name" value="Pept_S26A_signal_pept_1_Lys-AS"/>
</dbReference>
<organism evidence="9 10">
    <name type="scientific">[Clostridium] fimetarium</name>
    <dbReference type="NCBI Taxonomy" id="99656"/>
    <lineage>
        <taxon>Bacteria</taxon>
        <taxon>Bacillati</taxon>
        <taxon>Bacillota</taxon>
        <taxon>Clostridia</taxon>
        <taxon>Lachnospirales</taxon>
        <taxon>Lachnospiraceae</taxon>
    </lineage>
</organism>
<dbReference type="Gene3D" id="2.10.109.10">
    <property type="entry name" value="Umud Fragment, subunit A"/>
    <property type="match status" value="1"/>
</dbReference>
<dbReference type="GO" id="GO:0006465">
    <property type="term" value="P:signal peptide processing"/>
    <property type="evidence" value="ECO:0007669"/>
    <property type="project" value="InterPro"/>
</dbReference>
<reference evidence="9 10" key="1">
    <citation type="submission" date="2016-10" db="EMBL/GenBank/DDBJ databases">
        <authorList>
            <person name="de Groot N.N."/>
        </authorList>
    </citation>
    <scope>NUCLEOTIDE SEQUENCE [LARGE SCALE GENOMIC DNA]</scope>
    <source>
        <strain evidence="9 10">DSM 9179</strain>
    </source>
</reference>
<dbReference type="InterPro" id="IPR019533">
    <property type="entry name" value="Peptidase_S26"/>
</dbReference>
<dbReference type="AlphaFoldDB" id="A0A1I0RE51"/>
<evidence type="ECO:0000256" key="4">
    <source>
        <dbReference type="ARBA" id="ARBA00013208"/>
    </source>
</evidence>
<name>A0A1I0RE51_9FIRM</name>
<accession>A0A1I0RE51</accession>
<dbReference type="GO" id="GO:0004252">
    <property type="term" value="F:serine-type endopeptidase activity"/>
    <property type="evidence" value="ECO:0007669"/>
    <property type="project" value="InterPro"/>
</dbReference>
<keyword evidence="10" id="KW-1185">Reference proteome</keyword>
<comment type="subcellular location">
    <subcellularLocation>
        <location evidence="2">Cell membrane</location>
        <topology evidence="2">Single-pass type II membrane protein</topology>
    </subcellularLocation>
    <subcellularLocation>
        <location evidence="7">Membrane</location>
        <topology evidence="7">Single-pass type II membrane protein</topology>
    </subcellularLocation>
</comment>
<dbReference type="PANTHER" id="PTHR43390">
    <property type="entry name" value="SIGNAL PEPTIDASE I"/>
    <property type="match status" value="1"/>
</dbReference>
<comment type="catalytic activity">
    <reaction evidence="1 7">
        <text>Cleavage of hydrophobic, N-terminal signal or leader sequences from secreted and periplasmic proteins.</text>
        <dbReference type="EC" id="3.4.21.89"/>
    </reaction>
</comment>
<comment type="similarity">
    <text evidence="3 7">Belongs to the peptidase S26 family.</text>
</comment>
<dbReference type="Pfam" id="PF10502">
    <property type="entry name" value="Peptidase_S26"/>
    <property type="match status" value="1"/>
</dbReference>
<dbReference type="Proteomes" id="UP000199701">
    <property type="component" value="Unassembled WGS sequence"/>
</dbReference>
<evidence type="ECO:0000313" key="9">
    <source>
        <dbReference type="EMBL" id="SEW39159.1"/>
    </source>
</evidence>
<feature type="domain" description="Peptidase S26" evidence="8">
    <location>
        <begin position="13"/>
        <end position="169"/>
    </location>
</feature>
<dbReference type="InterPro" id="IPR000223">
    <property type="entry name" value="Pept_S26A_signal_pept_1"/>
</dbReference>
<evidence type="ECO:0000313" key="10">
    <source>
        <dbReference type="Proteomes" id="UP000199701"/>
    </source>
</evidence>
<sequence>MKYSKKIILKEMFSYVKIIGFGIILAFLFSTCIVVNAQTPTSSMENTIMPGDRYFGFRLSYIVDVPQRQDIVIFKWPDDESEKYVKRIIGIPGDVVEIKNYQVYVNGELLDEPYLKEPMTLDQKMTFIVPDNSYFMLGDNRNISKDARYWTNTYVKRNEILGKAIFKYYDGNVTFKMME</sequence>
<dbReference type="EMBL" id="FOJI01000014">
    <property type="protein sequence ID" value="SEW39159.1"/>
    <property type="molecule type" value="Genomic_DNA"/>
</dbReference>
<evidence type="ECO:0000256" key="2">
    <source>
        <dbReference type="ARBA" id="ARBA00004401"/>
    </source>
</evidence>
<dbReference type="GO" id="GO:0009003">
    <property type="term" value="F:signal peptidase activity"/>
    <property type="evidence" value="ECO:0007669"/>
    <property type="project" value="UniProtKB-EC"/>
</dbReference>
<dbReference type="STRING" id="99656.SAMN05421659_114107"/>
<dbReference type="PANTHER" id="PTHR43390:SF1">
    <property type="entry name" value="CHLOROPLAST PROCESSING PEPTIDASE"/>
    <property type="match status" value="1"/>
</dbReference>
<gene>
    <name evidence="9" type="ORF">SAMN05421659_114107</name>
</gene>
<evidence type="ECO:0000256" key="6">
    <source>
        <dbReference type="PIRSR" id="PIRSR600223-1"/>
    </source>
</evidence>
<evidence type="ECO:0000256" key="7">
    <source>
        <dbReference type="RuleBase" id="RU362042"/>
    </source>
</evidence>
<evidence type="ECO:0000256" key="3">
    <source>
        <dbReference type="ARBA" id="ARBA00009370"/>
    </source>
</evidence>
<dbReference type="PRINTS" id="PR00727">
    <property type="entry name" value="LEADERPTASE"/>
</dbReference>
<dbReference type="InterPro" id="IPR036286">
    <property type="entry name" value="LexA/Signal_pep-like_sf"/>
</dbReference>
<evidence type="ECO:0000259" key="8">
    <source>
        <dbReference type="Pfam" id="PF10502"/>
    </source>
</evidence>
<proteinExistence type="inferred from homology"/>
<evidence type="ECO:0000256" key="1">
    <source>
        <dbReference type="ARBA" id="ARBA00000677"/>
    </source>
</evidence>
<feature type="active site" evidence="6">
    <location>
        <position position="43"/>
    </location>
</feature>
<feature type="active site" evidence="6">
    <location>
        <position position="86"/>
    </location>
</feature>
<dbReference type="RefSeq" id="WP_092456027.1">
    <property type="nucleotide sequence ID" value="NZ_FOJI01000014.1"/>
</dbReference>
<dbReference type="OrthoDB" id="9802919at2"/>